<evidence type="ECO:0000256" key="2">
    <source>
        <dbReference type="ARBA" id="ARBA00057777"/>
    </source>
</evidence>
<accession>A0A060WTC0</accession>
<dbReference type="FunFam" id="3.80.10.10:FF:000168">
    <property type="entry name" value="Distal membrane arm assembly complex 2"/>
    <property type="match status" value="1"/>
</dbReference>
<reference evidence="6" key="2">
    <citation type="submission" date="2014-03" db="EMBL/GenBank/DDBJ databases">
        <authorList>
            <person name="Genoscope - CEA"/>
        </authorList>
    </citation>
    <scope>NUCLEOTIDE SEQUENCE</scope>
</reference>
<dbReference type="PaxDb" id="8022-A0A060WTC0"/>
<dbReference type="AlphaFoldDB" id="A0A060WTC0"/>
<dbReference type="Proteomes" id="UP000193380">
    <property type="component" value="Unassembled WGS sequence"/>
</dbReference>
<comment type="similarity">
    <text evidence="1">Belongs to the ATP synthase subunit s family.</text>
</comment>
<comment type="subunit">
    <text evidence="3">Interacts with incompletely assembled mitochondrial NADH:ubiquinone oxidoreductase complex (complex I).</text>
</comment>
<dbReference type="STRING" id="8022.A0A060WTC0"/>
<evidence type="ECO:0000256" key="4">
    <source>
        <dbReference type="ARBA" id="ARBA00072316"/>
    </source>
</evidence>
<sequence>MIRLSTTSTHDVDSLAPLCWCGERMMFLSSWSAEMTMTERASYVNNMAAPLMLMRRSCRQVTLLAAASRYWSSSPVAPPSKQSRLLLFLSQRFHDIETLLSWSSWFKNRGLRQKNFFYGYTQQNYGDNIAAAYYILSLKGGFRFAGQSEWFRSDRRGKFSWDFMNHRDTSIEEVDVGNTLINYTGLENLVKQRGLRTLSVSGCAEVDDWFLSRLYIFQDTLEELDISNCPRISVGGLAALQKLRGLRRLNVSSLPRLQNPGLVAILLEEMLPHCHVTAVGYDHSLIYSPTQTDG</sequence>
<evidence type="ECO:0000313" key="7">
    <source>
        <dbReference type="Proteomes" id="UP000193380"/>
    </source>
</evidence>
<proteinExistence type="inferred from homology"/>
<name>A0A060WTC0_ONCMY</name>
<dbReference type="InterPro" id="IPR032675">
    <property type="entry name" value="LRR_dom_sf"/>
</dbReference>
<evidence type="ECO:0000256" key="1">
    <source>
        <dbReference type="ARBA" id="ARBA00006901"/>
    </source>
</evidence>
<dbReference type="EMBL" id="FR904715">
    <property type="protein sequence ID" value="CDQ70411.1"/>
    <property type="molecule type" value="Genomic_DNA"/>
</dbReference>
<evidence type="ECO:0000256" key="3">
    <source>
        <dbReference type="ARBA" id="ARBA00062608"/>
    </source>
</evidence>
<gene>
    <name evidence="6" type="ORF">GSONMT00013788001</name>
</gene>
<dbReference type="SUPFAM" id="SSF52047">
    <property type="entry name" value="RNI-like"/>
    <property type="match status" value="1"/>
</dbReference>
<reference evidence="6" key="1">
    <citation type="journal article" date="2014" name="Nat. Commun.">
        <title>The rainbow trout genome provides novel insights into evolution after whole-genome duplication in vertebrates.</title>
        <authorList>
            <person name="Berthelot C."/>
            <person name="Brunet F."/>
            <person name="Chalopin D."/>
            <person name="Juanchich A."/>
            <person name="Bernard M."/>
            <person name="Noel B."/>
            <person name="Bento P."/>
            <person name="Da Silva C."/>
            <person name="Labadie K."/>
            <person name="Alberti A."/>
            <person name="Aury J.M."/>
            <person name="Louis A."/>
            <person name="Dehais P."/>
            <person name="Bardou P."/>
            <person name="Montfort J."/>
            <person name="Klopp C."/>
            <person name="Cabau C."/>
            <person name="Gaspin C."/>
            <person name="Thorgaard G.H."/>
            <person name="Boussaha M."/>
            <person name="Quillet E."/>
            <person name="Guyomard R."/>
            <person name="Galiana D."/>
            <person name="Bobe J."/>
            <person name="Volff J.N."/>
            <person name="Genet C."/>
            <person name="Wincker P."/>
            <person name="Jaillon O."/>
            <person name="Roest Crollius H."/>
            <person name="Guiguen Y."/>
        </authorList>
    </citation>
    <scope>NUCLEOTIDE SEQUENCE [LARGE SCALE GENOMIC DNA]</scope>
</reference>
<organism evidence="6 7">
    <name type="scientific">Oncorhynchus mykiss</name>
    <name type="common">Rainbow trout</name>
    <name type="synonym">Salmo gairdneri</name>
    <dbReference type="NCBI Taxonomy" id="8022"/>
    <lineage>
        <taxon>Eukaryota</taxon>
        <taxon>Metazoa</taxon>
        <taxon>Chordata</taxon>
        <taxon>Craniata</taxon>
        <taxon>Vertebrata</taxon>
        <taxon>Euteleostomi</taxon>
        <taxon>Actinopterygii</taxon>
        <taxon>Neopterygii</taxon>
        <taxon>Teleostei</taxon>
        <taxon>Protacanthopterygii</taxon>
        <taxon>Salmoniformes</taxon>
        <taxon>Salmonidae</taxon>
        <taxon>Salmoninae</taxon>
        <taxon>Oncorhynchus</taxon>
    </lineage>
</organism>
<dbReference type="Gene3D" id="3.80.10.10">
    <property type="entry name" value="Ribonuclease Inhibitor"/>
    <property type="match status" value="1"/>
</dbReference>
<comment type="function">
    <text evidence="2">Required for the assembly of the mitochondrial NADH:ubiquinone oxidoreductase complex (complex I). Involved in the assembly of the distal region of complex I.</text>
</comment>
<evidence type="ECO:0000256" key="5">
    <source>
        <dbReference type="ARBA" id="ARBA00076566"/>
    </source>
</evidence>
<evidence type="ECO:0000313" key="6">
    <source>
        <dbReference type="EMBL" id="CDQ70411.1"/>
    </source>
</evidence>
<protein>
    <recommendedName>
        <fullName evidence="4">Distal membrane-arm assembly complex protein 2</fullName>
    </recommendedName>
    <alternativeName>
        <fullName evidence="5">ATP synthase subunit s-like protein</fullName>
    </alternativeName>
</protein>